<proteinExistence type="predicted"/>
<dbReference type="GO" id="GO:0004519">
    <property type="term" value="F:endonuclease activity"/>
    <property type="evidence" value="ECO:0007669"/>
    <property type="project" value="InterPro"/>
</dbReference>
<dbReference type="eggNOG" id="ENOG502SRGK">
    <property type="taxonomic scope" value="Eukaryota"/>
</dbReference>
<dbReference type="SUPFAM" id="SSF55608">
    <property type="entry name" value="Homing endonucleases"/>
    <property type="match status" value="1"/>
</dbReference>
<dbReference type="HOGENOM" id="CLU_1100842_0_0_1"/>
<feature type="non-terminal residue" evidence="2">
    <location>
        <position position="1"/>
    </location>
</feature>
<organism evidence="3">
    <name type="scientific">Selaginella moellendorffii</name>
    <name type="common">Spikemoss</name>
    <dbReference type="NCBI Taxonomy" id="88036"/>
    <lineage>
        <taxon>Eukaryota</taxon>
        <taxon>Viridiplantae</taxon>
        <taxon>Streptophyta</taxon>
        <taxon>Embryophyta</taxon>
        <taxon>Tracheophyta</taxon>
        <taxon>Lycopodiopsida</taxon>
        <taxon>Selaginellales</taxon>
        <taxon>Selaginellaceae</taxon>
        <taxon>Selaginella</taxon>
    </lineage>
</organism>
<dbReference type="InterPro" id="IPR027434">
    <property type="entry name" value="Homing_endonucl"/>
</dbReference>
<name>D8R843_SELML</name>
<feature type="non-terminal residue" evidence="2">
    <location>
        <position position="253"/>
    </location>
</feature>
<evidence type="ECO:0000313" key="3">
    <source>
        <dbReference type="Proteomes" id="UP000001514"/>
    </source>
</evidence>
<evidence type="ECO:0000259" key="1">
    <source>
        <dbReference type="Pfam" id="PF03161"/>
    </source>
</evidence>
<dbReference type="EMBL" id="GL377573">
    <property type="protein sequence ID" value="EFJ31993.1"/>
    <property type="molecule type" value="Genomic_DNA"/>
</dbReference>
<accession>D8R843</accession>
<dbReference type="InParanoid" id="D8R843"/>
<dbReference type="Pfam" id="PF03161">
    <property type="entry name" value="LAGLIDADG_2"/>
    <property type="match status" value="1"/>
</dbReference>
<feature type="domain" description="Homing endonuclease LAGLIDADG" evidence="1">
    <location>
        <begin position="19"/>
        <end position="165"/>
    </location>
</feature>
<reference evidence="2 3" key="1">
    <citation type="journal article" date="2011" name="Science">
        <title>The Selaginella genome identifies genetic changes associated with the evolution of vascular plants.</title>
        <authorList>
            <person name="Banks J.A."/>
            <person name="Nishiyama T."/>
            <person name="Hasebe M."/>
            <person name="Bowman J.L."/>
            <person name="Gribskov M."/>
            <person name="dePamphilis C."/>
            <person name="Albert V.A."/>
            <person name="Aono N."/>
            <person name="Aoyama T."/>
            <person name="Ambrose B.A."/>
            <person name="Ashton N.W."/>
            <person name="Axtell M.J."/>
            <person name="Barker E."/>
            <person name="Barker M.S."/>
            <person name="Bennetzen J.L."/>
            <person name="Bonawitz N.D."/>
            <person name="Chapple C."/>
            <person name="Cheng C."/>
            <person name="Correa L.G."/>
            <person name="Dacre M."/>
            <person name="DeBarry J."/>
            <person name="Dreyer I."/>
            <person name="Elias M."/>
            <person name="Engstrom E.M."/>
            <person name="Estelle M."/>
            <person name="Feng L."/>
            <person name="Finet C."/>
            <person name="Floyd S.K."/>
            <person name="Frommer W.B."/>
            <person name="Fujita T."/>
            <person name="Gramzow L."/>
            <person name="Gutensohn M."/>
            <person name="Harholt J."/>
            <person name="Hattori M."/>
            <person name="Heyl A."/>
            <person name="Hirai T."/>
            <person name="Hiwatashi Y."/>
            <person name="Ishikawa M."/>
            <person name="Iwata M."/>
            <person name="Karol K.G."/>
            <person name="Koehler B."/>
            <person name="Kolukisaoglu U."/>
            <person name="Kubo M."/>
            <person name="Kurata T."/>
            <person name="Lalonde S."/>
            <person name="Li K."/>
            <person name="Li Y."/>
            <person name="Litt A."/>
            <person name="Lyons E."/>
            <person name="Manning G."/>
            <person name="Maruyama T."/>
            <person name="Michael T.P."/>
            <person name="Mikami K."/>
            <person name="Miyazaki S."/>
            <person name="Morinaga S."/>
            <person name="Murata T."/>
            <person name="Mueller-Roeber B."/>
            <person name="Nelson D.R."/>
            <person name="Obara M."/>
            <person name="Oguri Y."/>
            <person name="Olmstead R.G."/>
            <person name="Onodera N."/>
            <person name="Petersen B.L."/>
            <person name="Pils B."/>
            <person name="Prigge M."/>
            <person name="Rensing S.A."/>
            <person name="Riano-Pachon D.M."/>
            <person name="Roberts A.W."/>
            <person name="Sato Y."/>
            <person name="Scheller H.V."/>
            <person name="Schulz B."/>
            <person name="Schulz C."/>
            <person name="Shakirov E.V."/>
            <person name="Shibagaki N."/>
            <person name="Shinohara N."/>
            <person name="Shippen D.E."/>
            <person name="Soerensen I."/>
            <person name="Sotooka R."/>
            <person name="Sugimoto N."/>
            <person name="Sugita M."/>
            <person name="Sumikawa N."/>
            <person name="Tanurdzic M."/>
            <person name="Theissen G."/>
            <person name="Ulvskov P."/>
            <person name="Wakazuki S."/>
            <person name="Weng J.K."/>
            <person name="Willats W.W."/>
            <person name="Wipf D."/>
            <person name="Wolf P.G."/>
            <person name="Yang L."/>
            <person name="Zimmer A.D."/>
            <person name="Zhu Q."/>
            <person name="Mitros T."/>
            <person name="Hellsten U."/>
            <person name="Loque D."/>
            <person name="Otillar R."/>
            <person name="Salamov A."/>
            <person name="Schmutz J."/>
            <person name="Shapiro H."/>
            <person name="Lindquist E."/>
            <person name="Lucas S."/>
            <person name="Rokhsar D."/>
            <person name="Grigoriev I.V."/>
        </authorList>
    </citation>
    <scope>NUCLEOTIDE SEQUENCE [LARGE SCALE GENOMIC DNA]</scope>
</reference>
<dbReference type="Proteomes" id="UP000001514">
    <property type="component" value="Unassembled WGS sequence"/>
</dbReference>
<dbReference type="Gramene" id="EFJ31993">
    <property type="protein sequence ID" value="EFJ31993"/>
    <property type="gene ID" value="SELMODRAFT_4540"/>
</dbReference>
<dbReference type="Gene3D" id="3.10.28.10">
    <property type="entry name" value="Homing endonucleases"/>
    <property type="match status" value="2"/>
</dbReference>
<dbReference type="AlphaFoldDB" id="D8R843"/>
<keyword evidence="3" id="KW-1185">Reference proteome</keyword>
<evidence type="ECO:0000313" key="2">
    <source>
        <dbReference type="EMBL" id="EFJ31993.1"/>
    </source>
</evidence>
<gene>
    <name evidence="2" type="ORF">SELMODRAFT_4540</name>
</gene>
<protein>
    <recommendedName>
        <fullName evidence="1">Homing endonuclease LAGLIDADG domain-containing protein</fullName>
    </recommendedName>
</protein>
<sequence>APNLALKLLQTVDVSEMVRSVLLGSLLGHGNLFVDRDKYPDAAVLFFRNHAMNKEYFDWKAEQFKEMAFEHSFGTRADKLEFRTVPVPEFRDFHHMTCWKNHTVVKRKWLNHMTPVSLAVWWCDRGSIIARGTKGRIILDKFDKQSVEMIQKYLKVMWKVEAEVVCLHRADRLWGRSRVEKWYYRLHLRTPQLKIFLRIIMGYIPVPGMIKKTVVIHDSVSKQKAWVEEMKAAMPQWSEEIDAEVARQKSARE</sequence>
<dbReference type="KEGG" id="smo:SELMODRAFT_4540"/>
<dbReference type="InterPro" id="IPR004860">
    <property type="entry name" value="LAGLIDADG_dom"/>
</dbReference>
<dbReference type="OMA" id="WILEMKT"/>